<feature type="transmembrane region" description="Helical" evidence="1">
    <location>
        <begin position="12"/>
        <end position="32"/>
    </location>
</feature>
<evidence type="ECO:0000259" key="2">
    <source>
        <dbReference type="Pfam" id="PF08241"/>
    </source>
</evidence>
<sequence>MKKAKYGIDAPFVPVSYSIFILALFLIGFLFVSAGHQWAYNFFGYGLFCCVLLSIYMHTTLKGKYQIWNKVLSEWKLNQNAHFLDLGCGRGAIFYLIVKTLGKTVKGTGIDLWRKVDQSGNDRSIAMNNAAIEGVSNQIQLITGDMRSLPFQNNSFDFVTSNMAIHNIKQKMDRRKALKEAYRVLKSGGILIIVDISYGKEYKAVVEELGMVNVTLKNAGWQGWWSGPFVSTYILTATKC</sequence>
<feature type="transmembrane region" description="Helical" evidence="1">
    <location>
        <begin position="38"/>
        <end position="57"/>
    </location>
</feature>
<proteinExistence type="predicted"/>
<reference evidence="3" key="1">
    <citation type="submission" date="2022-10" db="EMBL/GenBank/DDBJ databases">
        <title>Description of Fervidibacillus gen. nov. in the family Fervidibacillaceae fam. nov. with two species, Fervidibacillus albus sp. nov., and Fervidibacillus halotolerans sp. nov., isolated from tidal flat sediments.</title>
        <authorList>
            <person name="Kwon K.K."/>
            <person name="Yang S.-H."/>
        </authorList>
    </citation>
    <scope>NUCLEOTIDE SEQUENCE</scope>
    <source>
        <strain evidence="3">JCM 19140</strain>
    </source>
</reference>
<name>A0AAE3IRW6_9BACI</name>
<evidence type="ECO:0000313" key="4">
    <source>
        <dbReference type="Proteomes" id="UP001209318"/>
    </source>
</evidence>
<dbReference type="SUPFAM" id="SSF53335">
    <property type="entry name" value="S-adenosyl-L-methionine-dependent methyltransferases"/>
    <property type="match status" value="1"/>
</dbReference>
<dbReference type="PANTHER" id="PTHR45277:SF1">
    <property type="entry name" value="EXPRESSED PROTEIN"/>
    <property type="match status" value="1"/>
</dbReference>
<dbReference type="AlphaFoldDB" id="A0AAE3IRW6"/>
<keyword evidence="3" id="KW-0808">Transferase</keyword>
<keyword evidence="1" id="KW-1133">Transmembrane helix</keyword>
<dbReference type="Pfam" id="PF08241">
    <property type="entry name" value="Methyltransf_11"/>
    <property type="match status" value="1"/>
</dbReference>
<accession>A0AAE3IRW6</accession>
<evidence type="ECO:0000313" key="3">
    <source>
        <dbReference type="EMBL" id="MCU9613082.1"/>
    </source>
</evidence>
<keyword evidence="1" id="KW-0472">Membrane</keyword>
<dbReference type="GO" id="GO:0008757">
    <property type="term" value="F:S-adenosylmethionine-dependent methyltransferase activity"/>
    <property type="evidence" value="ECO:0007669"/>
    <property type="project" value="InterPro"/>
</dbReference>
<feature type="domain" description="Methyltransferase type 11" evidence="2">
    <location>
        <begin position="84"/>
        <end position="193"/>
    </location>
</feature>
<comment type="caution">
    <text evidence="3">The sequence shown here is derived from an EMBL/GenBank/DDBJ whole genome shotgun (WGS) entry which is preliminary data.</text>
</comment>
<dbReference type="EMBL" id="JAOUSF010000002">
    <property type="protein sequence ID" value="MCU9613082.1"/>
    <property type="molecule type" value="Genomic_DNA"/>
</dbReference>
<dbReference type="GO" id="GO:0032259">
    <property type="term" value="P:methylation"/>
    <property type="evidence" value="ECO:0007669"/>
    <property type="project" value="UniProtKB-KW"/>
</dbReference>
<evidence type="ECO:0000256" key="1">
    <source>
        <dbReference type="SAM" id="Phobius"/>
    </source>
</evidence>
<dbReference type="Gene3D" id="3.40.50.150">
    <property type="entry name" value="Vaccinia Virus protein VP39"/>
    <property type="match status" value="1"/>
</dbReference>
<keyword evidence="4" id="KW-1185">Reference proteome</keyword>
<keyword evidence="1" id="KW-0812">Transmembrane</keyword>
<organism evidence="3 4">
    <name type="scientific">Perspicuibacillus lycopersici</name>
    <dbReference type="NCBI Taxonomy" id="1325689"/>
    <lineage>
        <taxon>Bacteria</taxon>
        <taxon>Bacillati</taxon>
        <taxon>Bacillota</taxon>
        <taxon>Bacilli</taxon>
        <taxon>Bacillales</taxon>
        <taxon>Bacillaceae</taxon>
        <taxon>Perspicuibacillus</taxon>
    </lineage>
</organism>
<gene>
    <name evidence="3" type="ORF">OEV98_05900</name>
</gene>
<dbReference type="Proteomes" id="UP001209318">
    <property type="component" value="Unassembled WGS sequence"/>
</dbReference>
<dbReference type="PANTHER" id="PTHR45277">
    <property type="entry name" value="EXPRESSED PROTEIN"/>
    <property type="match status" value="1"/>
</dbReference>
<dbReference type="CDD" id="cd02440">
    <property type="entry name" value="AdoMet_MTases"/>
    <property type="match status" value="1"/>
</dbReference>
<protein>
    <submittedName>
        <fullName evidence="3">Class I SAM-dependent methyltransferase</fullName>
    </submittedName>
</protein>
<keyword evidence="3" id="KW-0489">Methyltransferase</keyword>
<dbReference type="RefSeq" id="WP_263072291.1">
    <property type="nucleotide sequence ID" value="NZ_JAOUSF010000002.1"/>
</dbReference>
<dbReference type="InterPro" id="IPR029063">
    <property type="entry name" value="SAM-dependent_MTases_sf"/>
</dbReference>
<dbReference type="InterPro" id="IPR013216">
    <property type="entry name" value="Methyltransf_11"/>
</dbReference>